<keyword evidence="2 6" id="KW-0812">Transmembrane</keyword>
<evidence type="ECO:0000256" key="2">
    <source>
        <dbReference type="ARBA" id="ARBA00022692"/>
    </source>
</evidence>
<evidence type="ECO:0000313" key="8">
    <source>
        <dbReference type="EMBL" id="CAG8888185.1"/>
    </source>
</evidence>
<proteinExistence type="predicted"/>
<comment type="subcellular location">
    <subcellularLocation>
        <location evidence="1">Membrane</location>
        <topology evidence="1">Multi-pass membrane protein</topology>
    </subcellularLocation>
</comment>
<keyword evidence="9" id="KW-1185">Reference proteome</keyword>
<evidence type="ECO:0000256" key="4">
    <source>
        <dbReference type="ARBA" id="ARBA00023065"/>
    </source>
</evidence>
<name>A0A9W4P1Z3_9EURO</name>
<dbReference type="GO" id="GO:0006811">
    <property type="term" value="P:monoatomic ion transport"/>
    <property type="evidence" value="ECO:0007669"/>
    <property type="project" value="UniProtKB-KW"/>
</dbReference>
<keyword evidence="4" id="KW-0406">Ion transport</keyword>
<feature type="transmembrane region" description="Helical" evidence="6">
    <location>
        <begin position="175"/>
        <end position="196"/>
    </location>
</feature>
<evidence type="ECO:0000256" key="6">
    <source>
        <dbReference type="SAM" id="Phobius"/>
    </source>
</evidence>
<protein>
    <recommendedName>
        <fullName evidence="7">Ferric oxidoreductase domain-containing protein</fullName>
    </recommendedName>
</protein>
<evidence type="ECO:0000256" key="1">
    <source>
        <dbReference type="ARBA" id="ARBA00004141"/>
    </source>
</evidence>
<dbReference type="InterPro" id="IPR013130">
    <property type="entry name" value="Fe3_Rdtase_TM_dom"/>
</dbReference>
<comment type="caution">
    <text evidence="8">The sequence shown here is derived from an EMBL/GenBank/DDBJ whole genome shotgun (WGS) entry which is preliminary data.</text>
</comment>
<organism evidence="8 9">
    <name type="scientific">Penicillium egyptiacum</name>
    <dbReference type="NCBI Taxonomy" id="1303716"/>
    <lineage>
        <taxon>Eukaryota</taxon>
        <taxon>Fungi</taxon>
        <taxon>Dikarya</taxon>
        <taxon>Ascomycota</taxon>
        <taxon>Pezizomycotina</taxon>
        <taxon>Eurotiomycetes</taxon>
        <taxon>Eurotiomycetidae</taxon>
        <taxon>Eurotiales</taxon>
        <taxon>Aspergillaceae</taxon>
        <taxon>Penicillium</taxon>
    </lineage>
</organism>
<evidence type="ECO:0000259" key="7">
    <source>
        <dbReference type="Pfam" id="PF01794"/>
    </source>
</evidence>
<feature type="domain" description="Ferric oxidoreductase" evidence="7">
    <location>
        <begin position="91"/>
        <end position="231"/>
    </location>
</feature>
<accession>A0A9W4P1Z3</accession>
<dbReference type="Pfam" id="PF01794">
    <property type="entry name" value="Ferric_reduct"/>
    <property type="match status" value="1"/>
</dbReference>
<feature type="transmembrane region" description="Helical" evidence="6">
    <location>
        <begin position="26"/>
        <end position="43"/>
    </location>
</feature>
<reference evidence="8" key="1">
    <citation type="submission" date="2021-07" db="EMBL/GenBank/DDBJ databases">
        <authorList>
            <person name="Branca A.L. A."/>
        </authorList>
    </citation>
    <scope>NUCLEOTIDE SEQUENCE</scope>
</reference>
<dbReference type="OrthoDB" id="10006946at2759"/>
<dbReference type="GO" id="GO:0016020">
    <property type="term" value="C:membrane"/>
    <property type="evidence" value="ECO:0007669"/>
    <property type="project" value="UniProtKB-SubCell"/>
</dbReference>
<sequence length="262" mass="29636">MSWPYHFISLSENDKLHRGELLDLRGYYAQLSIVVVIVAIRTFRFVTRSTARWDCLVSGKAQQYLVCGLWLLWLLGLSIWNSDYLHLTKALGRVGLSQLPLQVLMSPAYLSQPAASSVLSLLTGIPQPVLTPYHRLLGRAVVSLLSAHATLYTLFFVQSSRPEFGILLFKRVQDLDVQCGLVAISLAVLLILFVRPTSQKGLQAWLVQGTFQERRRTFYFGHVSLVILLCVAAYFHVKQAQRYILQTLAASVLNWVCSWALR</sequence>
<dbReference type="GO" id="GO:0016491">
    <property type="term" value="F:oxidoreductase activity"/>
    <property type="evidence" value="ECO:0007669"/>
    <property type="project" value="UniProtKB-ARBA"/>
</dbReference>
<evidence type="ECO:0000313" key="9">
    <source>
        <dbReference type="Proteomes" id="UP001154252"/>
    </source>
</evidence>
<feature type="transmembrane region" description="Helical" evidence="6">
    <location>
        <begin position="136"/>
        <end position="155"/>
    </location>
</feature>
<dbReference type="AlphaFoldDB" id="A0A9W4P1Z3"/>
<gene>
    <name evidence="8" type="ORF">PEGY_LOCUS1435</name>
</gene>
<feature type="transmembrane region" description="Helical" evidence="6">
    <location>
        <begin position="217"/>
        <end position="237"/>
    </location>
</feature>
<keyword evidence="4" id="KW-0813">Transport</keyword>
<dbReference type="Proteomes" id="UP001154252">
    <property type="component" value="Unassembled WGS sequence"/>
</dbReference>
<keyword evidence="3 6" id="KW-1133">Transmembrane helix</keyword>
<keyword evidence="5 6" id="KW-0472">Membrane</keyword>
<evidence type="ECO:0000256" key="5">
    <source>
        <dbReference type="ARBA" id="ARBA00023136"/>
    </source>
</evidence>
<feature type="transmembrane region" description="Helical" evidence="6">
    <location>
        <begin position="64"/>
        <end position="81"/>
    </location>
</feature>
<evidence type="ECO:0000256" key="3">
    <source>
        <dbReference type="ARBA" id="ARBA00022989"/>
    </source>
</evidence>
<dbReference type="EMBL" id="CAJVRC010000839">
    <property type="protein sequence ID" value="CAG8888185.1"/>
    <property type="molecule type" value="Genomic_DNA"/>
</dbReference>